<evidence type="ECO:0000313" key="4">
    <source>
        <dbReference type="Proteomes" id="UP001150538"/>
    </source>
</evidence>
<feature type="transmembrane region" description="Helical" evidence="2">
    <location>
        <begin position="110"/>
        <end position="127"/>
    </location>
</feature>
<dbReference type="EMBL" id="JANBPU010000017">
    <property type="protein sequence ID" value="KAJ1920124.1"/>
    <property type="molecule type" value="Genomic_DNA"/>
</dbReference>
<sequence length="320" mass="34971">MSSGSEKIAAQMQAPTTLGKFGLSSDWLINGYPDLLSYEWWGGPGGLFPIGVFMTLHAVRIAYDVRKVIDQTGRTNIFQEVFCMLAFSFGGTIITALMLGRPQPILESNLLIPVYAGAYILMSRLPGDGLYRLCRMTSPLSDVLLATVDGLLRGYGVTASGVDMVRLTLAGTPISNSLVGWIAIGTIGGCGGGIIDDFIQISKPQWGLRTPTMFRNPSFDFLICLGTTLSYIITTRIWKFSERLPDFPFSNLVDWIIDFAPHFSVEEARVVCSLVCAVLLGYRGYTSALKFNAQEKAKAKLAASKKDDDLSEKEESSKDS</sequence>
<keyword evidence="2" id="KW-1133">Transmembrane helix</keyword>
<dbReference type="AlphaFoldDB" id="A0A9W8A6F1"/>
<evidence type="ECO:0000313" key="3">
    <source>
        <dbReference type="EMBL" id="KAJ1920124.1"/>
    </source>
</evidence>
<reference evidence="3" key="1">
    <citation type="submission" date="2022-07" db="EMBL/GenBank/DDBJ databases">
        <title>Phylogenomic reconstructions and comparative analyses of Kickxellomycotina fungi.</title>
        <authorList>
            <person name="Reynolds N.K."/>
            <person name="Stajich J.E."/>
            <person name="Barry K."/>
            <person name="Grigoriev I.V."/>
            <person name="Crous P."/>
            <person name="Smith M.E."/>
        </authorList>
    </citation>
    <scope>NUCLEOTIDE SEQUENCE</scope>
    <source>
        <strain evidence="3">NBRC 100468</strain>
    </source>
</reference>
<feature type="transmembrane region" description="Helical" evidence="2">
    <location>
        <begin position="77"/>
        <end position="98"/>
    </location>
</feature>
<gene>
    <name evidence="3" type="ORF">H4219_001497</name>
</gene>
<feature type="transmembrane region" description="Helical" evidence="2">
    <location>
        <begin position="178"/>
        <end position="199"/>
    </location>
</feature>
<keyword evidence="4" id="KW-1185">Reference proteome</keyword>
<dbReference type="OrthoDB" id="206005at2759"/>
<feature type="transmembrane region" description="Helical" evidence="2">
    <location>
        <begin position="46"/>
        <end position="65"/>
    </location>
</feature>
<name>A0A9W8A6F1_9FUNG</name>
<organism evidence="3 4">
    <name type="scientific">Mycoemilia scoparia</name>
    <dbReference type="NCBI Taxonomy" id="417184"/>
    <lineage>
        <taxon>Eukaryota</taxon>
        <taxon>Fungi</taxon>
        <taxon>Fungi incertae sedis</taxon>
        <taxon>Zoopagomycota</taxon>
        <taxon>Kickxellomycotina</taxon>
        <taxon>Kickxellomycetes</taxon>
        <taxon>Kickxellales</taxon>
        <taxon>Kickxellaceae</taxon>
        <taxon>Mycoemilia</taxon>
    </lineage>
</organism>
<evidence type="ECO:0000256" key="2">
    <source>
        <dbReference type="SAM" id="Phobius"/>
    </source>
</evidence>
<dbReference type="Proteomes" id="UP001150538">
    <property type="component" value="Unassembled WGS sequence"/>
</dbReference>
<feature type="region of interest" description="Disordered" evidence="1">
    <location>
        <begin position="301"/>
        <end position="320"/>
    </location>
</feature>
<comment type="caution">
    <text evidence="3">The sequence shown here is derived from an EMBL/GenBank/DDBJ whole genome shotgun (WGS) entry which is preliminary data.</text>
</comment>
<keyword evidence="2" id="KW-0472">Membrane</keyword>
<accession>A0A9W8A6F1</accession>
<evidence type="ECO:0000256" key="1">
    <source>
        <dbReference type="SAM" id="MobiDB-lite"/>
    </source>
</evidence>
<proteinExistence type="predicted"/>
<protein>
    <submittedName>
        <fullName evidence="3">Uncharacterized protein</fullName>
    </submittedName>
</protein>
<feature type="transmembrane region" description="Helical" evidence="2">
    <location>
        <begin position="219"/>
        <end position="238"/>
    </location>
</feature>
<keyword evidence="2" id="KW-0812">Transmembrane</keyword>